<feature type="region of interest" description="Disordered" evidence="1">
    <location>
        <begin position="583"/>
        <end position="610"/>
    </location>
</feature>
<feature type="region of interest" description="Disordered" evidence="1">
    <location>
        <begin position="367"/>
        <end position="431"/>
    </location>
</feature>
<reference evidence="4" key="1">
    <citation type="submission" date="2022-12" db="EMBL/GenBank/DDBJ databases">
        <title>Draft genome assemblies for two species of Escallonia (Escalloniales).</title>
        <authorList>
            <person name="Chanderbali A."/>
            <person name="Dervinis C."/>
            <person name="Anghel I."/>
            <person name="Soltis D."/>
            <person name="Soltis P."/>
            <person name="Zapata F."/>
        </authorList>
    </citation>
    <scope>NUCLEOTIDE SEQUENCE</scope>
    <source>
        <strain evidence="4">UCBG64.0493</strain>
        <tissue evidence="4">Leaf</tissue>
    </source>
</reference>
<feature type="compositionally biased region" description="Acidic residues" evidence="1">
    <location>
        <begin position="62"/>
        <end position="75"/>
    </location>
</feature>
<feature type="compositionally biased region" description="Basic residues" evidence="1">
    <location>
        <begin position="402"/>
        <end position="422"/>
    </location>
</feature>
<evidence type="ECO:0000313" key="4">
    <source>
        <dbReference type="EMBL" id="KAK3020285.1"/>
    </source>
</evidence>
<feature type="compositionally biased region" description="Basic and acidic residues" evidence="1">
    <location>
        <begin position="136"/>
        <end position="147"/>
    </location>
</feature>
<gene>
    <name evidence="4" type="ORF">RJ639_045834</name>
</gene>
<dbReference type="InterPro" id="IPR004332">
    <property type="entry name" value="Transposase_MuDR"/>
</dbReference>
<keyword evidence="5" id="KW-1185">Reference proteome</keyword>
<feature type="region of interest" description="Disordered" evidence="1">
    <location>
        <begin position="28"/>
        <end position="78"/>
    </location>
</feature>
<evidence type="ECO:0000256" key="1">
    <source>
        <dbReference type="SAM" id="MobiDB-lite"/>
    </source>
</evidence>
<feature type="domain" description="Transposase MuDR plant" evidence="2">
    <location>
        <begin position="179"/>
        <end position="235"/>
    </location>
</feature>
<dbReference type="AlphaFoldDB" id="A0AA88WCT0"/>
<feature type="compositionally biased region" description="Acidic residues" evidence="1">
    <location>
        <begin position="37"/>
        <end position="47"/>
    </location>
</feature>
<evidence type="ECO:0000313" key="5">
    <source>
        <dbReference type="Proteomes" id="UP001188597"/>
    </source>
</evidence>
<dbReference type="InterPro" id="IPR018289">
    <property type="entry name" value="MULE_transposase_dom"/>
</dbReference>
<dbReference type="Proteomes" id="UP001188597">
    <property type="component" value="Unassembled WGS sequence"/>
</dbReference>
<dbReference type="PANTHER" id="PTHR31973">
    <property type="entry name" value="POLYPROTEIN, PUTATIVE-RELATED"/>
    <property type="match status" value="1"/>
</dbReference>
<organism evidence="4 5">
    <name type="scientific">Escallonia herrerae</name>
    <dbReference type="NCBI Taxonomy" id="1293975"/>
    <lineage>
        <taxon>Eukaryota</taxon>
        <taxon>Viridiplantae</taxon>
        <taxon>Streptophyta</taxon>
        <taxon>Embryophyta</taxon>
        <taxon>Tracheophyta</taxon>
        <taxon>Spermatophyta</taxon>
        <taxon>Magnoliopsida</taxon>
        <taxon>eudicotyledons</taxon>
        <taxon>Gunneridae</taxon>
        <taxon>Pentapetalae</taxon>
        <taxon>asterids</taxon>
        <taxon>campanulids</taxon>
        <taxon>Escalloniales</taxon>
        <taxon>Escalloniaceae</taxon>
        <taxon>Escallonia</taxon>
    </lineage>
</organism>
<evidence type="ECO:0008006" key="6">
    <source>
        <dbReference type="Google" id="ProtNLM"/>
    </source>
</evidence>
<sequence length="652" mass="69254">MLAMFSLFRGVGDVVMVYVEHAVSSEGRVDGGTNEVVDNESDGDGNNDENNRQGLGENVDATTEDGGDSGSDSDSEASSAVDFEYFAEGDALCDKLIDADVNMAGDINEDLNDEDSSDGINENEDKTVNEDDSDGESIHTDDFKEVDSDGESLHSPNNSGDDELTEKYPKFDRSRNVNNVELKLGMLFANAVEFRAAVREHSIKQGYQYKYKKNESHRVTVVCKFDCGWRIHASYMHRGSSTYQIKSLKGRVVKGEVKHRCLRKHRNKHSQKVGFLGSFRPFIGFDACHLKGAYGGQLMHLMGRDANGQMYPLAIVVVEQETKDNWCWEAYIRSYKPVIIHVPDKSQWEMTPFDDILSPAVLRAPGRPKKLRRKALNEPRSQPRKTQQNAWINPGGNERGRGAGRGKGAGRGRGRGTRRGRGAGRGSSVGVDIGSVVDSGVSVGIVVGASGPGIKGGVGARRGRGAGRGSSVGVDSGAVVDSGEAVDIGVGASGLGIDGGVGASGPSIHRRARTSTGTELTLSPSIASNRSLIAAQHVRGTFVGNIATGSGRGKGSLTARGRGIARGRGTIAIESFNASTSTARRRGAGVKSVGAATSTTRGRGSNARGMGAAATSIARGRGSTAPTHVMNRRSTRFGYVHFTSQGSTNKLA</sequence>
<evidence type="ECO:0000259" key="3">
    <source>
        <dbReference type="Pfam" id="PF10551"/>
    </source>
</evidence>
<feature type="region of interest" description="Disordered" evidence="1">
    <location>
        <begin position="107"/>
        <end position="166"/>
    </location>
</feature>
<dbReference type="Pfam" id="PF10551">
    <property type="entry name" value="MULE"/>
    <property type="match status" value="1"/>
</dbReference>
<feature type="compositionally biased region" description="Acidic residues" evidence="1">
    <location>
        <begin position="107"/>
        <end position="117"/>
    </location>
</feature>
<name>A0AA88WCT0_9ASTE</name>
<dbReference type="PANTHER" id="PTHR31973:SF187">
    <property type="entry name" value="MUTATOR TRANSPOSASE MUDRA PROTEIN"/>
    <property type="match status" value="1"/>
</dbReference>
<proteinExistence type="predicted"/>
<dbReference type="Pfam" id="PF03108">
    <property type="entry name" value="DBD_Tnp_Mut"/>
    <property type="match status" value="1"/>
</dbReference>
<dbReference type="EMBL" id="JAVXUP010000822">
    <property type="protein sequence ID" value="KAK3020285.1"/>
    <property type="molecule type" value="Genomic_DNA"/>
</dbReference>
<protein>
    <recommendedName>
        <fullName evidence="6">Transposase MuDR plant domain-containing protein</fullName>
    </recommendedName>
</protein>
<comment type="caution">
    <text evidence="4">The sequence shown here is derived from an EMBL/GenBank/DDBJ whole genome shotgun (WGS) entry which is preliminary data.</text>
</comment>
<evidence type="ECO:0000259" key="2">
    <source>
        <dbReference type="Pfam" id="PF03108"/>
    </source>
</evidence>
<accession>A0AA88WCT0</accession>
<feature type="domain" description="MULE transposase" evidence="3">
    <location>
        <begin position="283"/>
        <end position="329"/>
    </location>
</feature>